<sequence length="305" mass="34069">MVESNSEDLIISASKKAFKHLPNLKKAVEELTVLKAVGPATASAVLTAGAPDQVAFMADESMQALPGLMPLQYTLGFYLQYMDQIKQILKILQKEDKTWTAHQVELTLWTFQFLKLNDPPLLIEAMEGSSKRKQENSNGDAKSGSEYKTVDCTGSAILIGHVEFHYGMAHFNPPQIQDNPSGWGPCAIPDQFKDLPYQPFSKGDRLGKVISYTRMVAGKYSSAFGGGASQYAYFHEEDENSFQLVDTSKIQKPQYQRGRRVFQQAPLKNRDASVQVKDSWEVVEEMDFPRLSKLSMPSVDDGEDL</sequence>
<dbReference type="Pfam" id="PF05091">
    <property type="entry name" value="eIF-3_zeta"/>
    <property type="match status" value="2"/>
</dbReference>
<reference evidence="5" key="1">
    <citation type="journal article" date="2012" name="Nature">
        <title>The oyster genome reveals stress adaptation and complexity of shell formation.</title>
        <authorList>
            <person name="Zhang G."/>
            <person name="Fang X."/>
            <person name="Guo X."/>
            <person name="Li L."/>
            <person name="Luo R."/>
            <person name="Xu F."/>
            <person name="Yang P."/>
            <person name="Zhang L."/>
            <person name="Wang X."/>
            <person name="Qi H."/>
            <person name="Xiong Z."/>
            <person name="Que H."/>
            <person name="Xie Y."/>
            <person name="Holland P.W."/>
            <person name="Paps J."/>
            <person name="Zhu Y."/>
            <person name="Wu F."/>
            <person name="Chen Y."/>
            <person name="Wang J."/>
            <person name="Peng C."/>
            <person name="Meng J."/>
            <person name="Yang L."/>
            <person name="Liu J."/>
            <person name="Wen B."/>
            <person name="Zhang N."/>
            <person name="Huang Z."/>
            <person name="Zhu Q."/>
            <person name="Feng Y."/>
            <person name="Mount A."/>
            <person name="Hedgecock D."/>
            <person name="Xu Z."/>
            <person name="Liu Y."/>
            <person name="Domazet-Loso T."/>
            <person name="Du Y."/>
            <person name="Sun X."/>
            <person name="Zhang S."/>
            <person name="Liu B."/>
            <person name="Cheng P."/>
            <person name="Jiang X."/>
            <person name="Li J."/>
            <person name="Fan D."/>
            <person name="Wang W."/>
            <person name="Fu W."/>
            <person name="Wang T."/>
            <person name="Wang B."/>
            <person name="Zhang J."/>
            <person name="Peng Z."/>
            <person name="Li Y."/>
            <person name="Li N."/>
            <person name="Wang J."/>
            <person name="Chen M."/>
            <person name="He Y."/>
            <person name="Tan F."/>
            <person name="Song X."/>
            <person name="Zheng Q."/>
            <person name="Huang R."/>
            <person name="Yang H."/>
            <person name="Du X."/>
            <person name="Chen L."/>
            <person name="Yang M."/>
            <person name="Gaffney P.M."/>
            <person name="Wang S."/>
            <person name="Luo L."/>
            <person name="She Z."/>
            <person name="Ming Y."/>
            <person name="Huang W."/>
            <person name="Zhang S."/>
            <person name="Huang B."/>
            <person name="Zhang Y."/>
            <person name="Qu T."/>
            <person name="Ni P."/>
            <person name="Miao G."/>
            <person name="Wang J."/>
            <person name="Wang Q."/>
            <person name="Steinberg C.E."/>
            <person name="Wang H."/>
            <person name="Li N."/>
            <person name="Qian L."/>
            <person name="Zhang G."/>
            <person name="Li Y."/>
            <person name="Yang H."/>
            <person name="Liu X."/>
            <person name="Wang J."/>
            <person name="Yin Y."/>
            <person name="Wang J."/>
        </authorList>
    </citation>
    <scope>NUCLEOTIDE SEQUENCE [LARGE SCALE GENOMIC DNA]</scope>
    <source>
        <strain evidence="5">05x7-T-G4-1.051#20</strain>
    </source>
</reference>
<organism evidence="5">
    <name type="scientific">Magallana gigas</name>
    <name type="common">Pacific oyster</name>
    <name type="synonym">Crassostrea gigas</name>
    <dbReference type="NCBI Taxonomy" id="29159"/>
    <lineage>
        <taxon>Eukaryota</taxon>
        <taxon>Metazoa</taxon>
        <taxon>Spiralia</taxon>
        <taxon>Lophotrochozoa</taxon>
        <taxon>Mollusca</taxon>
        <taxon>Bivalvia</taxon>
        <taxon>Autobranchia</taxon>
        <taxon>Pteriomorphia</taxon>
        <taxon>Ostreida</taxon>
        <taxon>Ostreoidea</taxon>
        <taxon>Ostreidae</taxon>
        <taxon>Magallana</taxon>
    </lineage>
</organism>
<dbReference type="HOGENOM" id="CLU_912895_0_0_1"/>
<evidence type="ECO:0000256" key="1">
    <source>
        <dbReference type="ARBA" id="ARBA00022490"/>
    </source>
</evidence>
<gene>
    <name evidence="5" type="ORF">CGI_10000588</name>
</gene>
<dbReference type="EMBL" id="JH822696">
    <property type="protein sequence ID" value="EKC17556.1"/>
    <property type="molecule type" value="Genomic_DNA"/>
</dbReference>
<evidence type="ECO:0000256" key="3">
    <source>
        <dbReference type="ARBA" id="ARBA00022884"/>
    </source>
</evidence>
<name>K1Q8C3_MAGGI</name>
<dbReference type="InParanoid" id="K1Q8C3"/>
<keyword evidence="1" id="KW-0963">Cytoplasm</keyword>
<proteinExistence type="predicted"/>
<evidence type="ECO:0000256" key="4">
    <source>
        <dbReference type="ARBA" id="ARBA00022917"/>
    </source>
</evidence>
<dbReference type="GO" id="GO:0005852">
    <property type="term" value="C:eukaryotic translation initiation factor 3 complex"/>
    <property type="evidence" value="ECO:0007669"/>
    <property type="project" value="InterPro"/>
</dbReference>
<dbReference type="PANTHER" id="PTHR21521:SF0">
    <property type="entry name" value="AMUN, ISOFORM A"/>
    <property type="match status" value="1"/>
</dbReference>
<keyword evidence="2 5" id="KW-0396">Initiation factor</keyword>
<dbReference type="AlphaFoldDB" id="K1Q8C3"/>
<dbReference type="InterPro" id="IPR007783">
    <property type="entry name" value="eIF3d"/>
</dbReference>
<keyword evidence="4" id="KW-0648">Protein biosynthesis</keyword>
<dbReference type="GO" id="GO:0003723">
    <property type="term" value="F:RNA binding"/>
    <property type="evidence" value="ECO:0007669"/>
    <property type="project" value="UniProtKB-KW"/>
</dbReference>
<protein>
    <submittedName>
        <fullName evidence="5">Eukaryotic translation initiation factor 3 subunit D</fullName>
    </submittedName>
</protein>
<dbReference type="GO" id="GO:0003743">
    <property type="term" value="F:translation initiation factor activity"/>
    <property type="evidence" value="ECO:0007669"/>
    <property type="project" value="UniProtKB-KW"/>
</dbReference>
<evidence type="ECO:0000256" key="2">
    <source>
        <dbReference type="ARBA" id="ARBA00022540"/>
    </source>
</evidence>
<accession>K1Q8C3</accession>
<keyword evidence="3" id="KW-0694">RNA-binding</keyword>
<evidence type="ECO:0000313" key="5">
    <source>
        <dbReference type="EMBL" id="EKC17556.1"/>
    </source>
</evidence>
<dbReference type="PANTHER" id="PTHR21521">
    <property type="entry name" value="AMUN, ISOFORM A"/>
    <property type="match status" value="1"/>
</dbReference>